<keyword evidence="1" id="KW-0805">Transcription regulation</keyword>
<keyword evidence="6" id="KW-1185">Reference proteome</keyword>
<gene>
    <name evidence="5" type="ORF">H8923_10280</name>
</gene>
<dbReference type="SMART" id="SM00342">
    <property type="entry name" value="HTH_ARAC"/>
    <property type="match status" value="1"/>
</dbReference>
<accession>A0ABR7JQF8</accession>
<evidence type="ECO:0000256" key="3">
    <source>
        <dbReference type="ARBA" id="ARBA00023163"/>
    </source>
</evidence>
<evidence type="ECO:0000259" key="4">
    <source>
        <dbReference type="PROSITE" id="PS01124"/>
    </source>
</evidence>
<dbReference type="PANTHER" id="PTHR43280:SF2">
    <property type="entry name" value="HTH-TYPE TRANSCRIPTIONAL REGULATOR EXSA"/>
    <property type="match status" value="1"/>
</dbReference>
<evidence type="ECO:0000313" key="5">
    <source>
        <dbReference type="EMBL" id="MBC5997149.1"/>
    </source>
</evidence>
<evidence type="ECO:0000313" key="6">
    <source>
        <dbReference type="Proteomes" id="UP000609849"/>
    </source>
</evidence>
<name>A0ABR7JQF8_9FIRM</name>
<dbReference type="PANTHER" id="PTHR43280">
    <property type="entry name" value="ARAC-FAMILY TRANSCRIPTIONAL REGULATOR"/>
    <property type="match status" value="1"/>
</dbReference>
<dbReference type="Pfam" id="PF12833">
    <property type="entry name" value="HTH_18"/>
    <property type="match status" value="1"/>
</dbReference>
<dbReference type="PROSITE" id="PS01124">
    <property type="entry name" value="HTH_ARAC_FAMILY_2"/>
    <property type="match status" value="1"/>
</dbReference>
<dbReference type="InterPro" id="IPR018062">
    <property type="entry name" value="HTH_AraC-typ_CS"/>
</dbReference>
<sequence>MLITKFTYDDIYNLINSVLDSSFNISATKIRDVFDFTNYLDIEFRRIIWPDYNYENNYNLDDLSQMKKGALCIVQSAMEFTTIIFSFPKEISNDILVIGPFLEIEPNDEYIVNLLNKNHLPETLRKTFSVYYNSLPIADSIKVILTLHSLLGAFISNYDPSNLYYVDFSKNKPKVTSYDYDDDSKFYIQYHKKYKSCLDDIFKYIRFGKDATQILSDYLELTGILKDKSIEKIKSNLYILNTQFESELLKEPISPAQVRQLSLKNQLEIETESNRVRLIKMPYKVLKRYSILVSNYNLKEYSYTVRAAIEYINFNLQSSLSLSTISNAIEKNASFLSSQFKKETGNTITRYIQEKRIEESIRMLTYTDMTIQEISHLVGIDDLSWFSKLFKSFTNMSPTKYRADMHKSKKDAN</sequence>
<evidence type="ECO:0000256" key="2">
    <source>
        <dbReference type="ARBA" id="ARBA00023125"/>
    </source>
</evidence>
<keyword evidence="2" id="KW-0238">DNA-binding</keyword>
<feature type="domain" description="HTH araC/xylS-type" evidence="4">
    <location>
        <begin position="306"/>
        <end position="404"/>
    </location>
</feature>
<organism evidence="5 6">
    <name type="scientific">Romboutsia faecis</name>
    <dbReference type="NCBI Taxonomy" id="2764597"/>
    <lineage>
        <taxon>Bacteria</taxon>
        <taxon>Bacillati</taxon>
        <taxon>Bacillota</taxon>
        <taxon>Clostridia</taxon>
        <taxon>Peptostreptococcales</taxon>
        <taxon>Peptostreptococcaceae</taxon>
        <taxon>Romboutsia</taxon>
    </lineage>
</organism>
<dbReference type="InterPro" id="IPR018060">
    <property type="entry name" value="HTH_AraC"/>
</dbReference>
<dbReference type="PROSITE" id="PS00041">
    <property type="entry name" value="HTH_ARAC_FAMILY_1"/>
    <property type="match status" value="1"/>
</dbReference>
<keyword evidence="3" id="KW-0804">Transcription</keyword>
<proteinExistence type="predicted"/>
<dbReference type="SUPFAM" id="SSF46689">
    <property type="entry name" value="Homeodomain-like"/>
    <property type="match status" value="2"/>
</dbReference>
<dbReference type="Gene3D" id="1.10.10.60">
    <property type="entry name" value="Homeodomain-like"/>
    <property type="match status" value="2"/>
</dbReference>
<dbReference type="InterPro" id="IPR009057">
    <property type="entry name" value="Homeodomain-like_sf"/>
</dbReference>
<dbReference type="EMBL" id="JACRWE010000004">
    <property type="protein sequence ID" value="MBC5997149.1"/>
    <property type="molecule type" value="Genomic_DNA"/>
</dbReference>
<dbReference type="Proteomes" id="UP000609849">
    <property type="component" value="Unassembled WGS sequence"/>
</dbReference>
<evidence type="ECO:0000256" key="1">
    <source>
        <dbReference type="ARBA" id="ARBA00023015"/>
    </source>
</evidence>
<reference evidence="5 6" key="1">
    <citation type="submission" date="2020-08" db="EMBL/GenBank/DDBJ databases">
        <authorList>
            <person name="Liu C."/>
            <person name="Sun Q."/>
        </authorList>
    </citation>
    <scope>NUCLEOTIDE SEQUENCE [LARGE SCALE GENOMIC DNA]</scope>
    <source>
        <strain evidence="5 6">NSJ-18</strain>
    </source>
</reference>
<comment type="caution">
    <text evidence="5">The sequence shown here is derived from an EMBL/GenBank/DDBJ whole genome shotgun (WGS) entry which is preliminary data.</text>
</comment>
<dbReference type="RefSeq" id="WP_153924527.1">
    <property type="nucleotide sequence ID" value="NZ_JACRWE010000004.1"/>
</dbReference>
<protein>
    <submittedName>
        <fullName evidence="5">Helix-turn-helix transcriptional regulator</fullName>
    </submittedName>
</protein>